<proteinExistence type="predicted"/>
<dbReference type="KEGG" id="psim:KR76_05800"/>
<sequence>MSIHLVTRRIIGGILVFAAVAVWFLMAPEDEAPSFGNARGTIESDDDSNNGMADGAPQQAVVNGWTANNYLALISKQLEEARNHDAEPADPRLPALMLLGVLGLAVLLITTERSPLPTAPPAPS</sequence>
<name>A0A0A1DGH4_NOCSI</name>
<organism evidence="3 4">
    <name type="scientific">Nocardioides simplex</name>
    <name type="common">Arthrobacter simplex</name>
    <dbReference type="NCBI Taxonomy" id="2045"/>
    <lineage>
        <taxon>Bacteria</taxon>
        <taxon>Bacillati</taxon>
        <taxon>Actinomycetota</taxon>
        <taxon>Actinomycetes</taxon>
        <taxon>Propionibacteriales</taxon>
        <taxon>Nocardioidaceae</taxon>
        <taxon>Pimelobacter</taxon>
    </lineage>
</organism>
<evidence type="ECO:0000313" key="3">
    <source>
        <dbReference type="EMBL" id="AIY16394.1"/>
    </source>
</evidence>
<dbReference type="AlphaFoldDB" id="A0A0A1DGH4"/>
<dbReference type="RefSeq" id="WP_038677189.1">
    <property type="nucleotide sequence ID" value="NZ_BJMC01000002.1"/>
</dbReference>
<feature type="transmembrane region" description="Helical" evidence="2">
    <location>
        <begin position="93"/>
        <end position="110"/>
    </location>
</feature>
<feature type="region of interest" description="Disordered" evidence="1">
    <location>
        <begin position="36"/>
        <end position="57"/>
    </location>
</feature>
<dbReference type="GeneID" id="96608456"/>
<dbReference type="HOGENOM" id="CLU_2058729_0_0_11"/>
<evidence type="ECO:0000256" key="2">
    <source>
        <dbReference type="SAM" id="Phobius"/>
    </source>
</evidence>
<gene>
    <name evidence="3" type="ORF">KR76_05800</name>
</gene>
<keyword evidence="2" id="KW-0812">Transmembrane</keyword>
<dbReference type="OrthoDB" id="3838061at2"/>
<feature type="transmembrane region" description="Helical" evidence="2">
    <location>
        <begin position="7"/>
        <end position="26"/>
    </location>
</feature>
<dbReference type="EMBL" id="CP009896">
    <property type="protein sequence ID" value="AIY16394.1"/>
    <property type="molecule type" value="Genomic_DNA"/>
</dbReference>
<evidence type="ECO:0000313" key="4">
    <source>
        <dbReference type="Proteomes" id="UP000030300"/>
    </source>
</evidence>
<evidence type="ECO:0000256" key="1">
    <source>
        <dbReference type="SAM" id="MobiDB-lite"/>
    </source>
</evidence>
<accession>A0A0A1DGH4</accession>
<reference evidence="3 4" key="1">
    <citation type="journal article" date="2015" name="Genome Announc.">
        <title>Complete Genome Sequence of Steroid-Transforming Nocardioides simplex VKM Ac-2033D.</title>
        <authorList>
            <person name="Shtratnikova V.Y."/>
            <person name="Schelkunov M.I."/>
            <person name="Pekov Y.A."/>
            <person name="Fokina V.V."/>
            <person name="Logacheva M.D."/>
            <person name="Sokolov S.L."/>
            <person name="Bragin E.Y."/>
            <person name="Ashapkin V.V."/>
            <person name="Donova M.V."/>
        </authorList>
    </citation>
    <scope>NUCLEOTIDE SEQUENCE [LARGE SCALE GENOMIC DNA]</scope>
    <source>
        <strain evidence="3 4">VKM Ac-2033D</strain>
    </source>
</reference>
<keyword evidence="2" id="KW-1133">Transmembrane helix</keyword>
<dbReference type="Proteomes" id="UP000030300">
    <property type="component" value="Chromosome"/>
</dbReference>
<protein>
    <submittedName>
        <fullName evidence="3">Uncharacterized protein</fullName>
    </submittedName>
</protein>
<dbReference type="eggNOG" id="ENOG502ZGN1">
    <property type="taxonomic scope" value="Bacteria"/>
</dbReference>
<keyword evidence="2" id="KW-0472">Membrane</keyword>
<keyword evidence="4" id="KW-1185">Reference proteome</keyword>